<dbReference type="Pfam" id="PF00512">
    <property type="entry name" value="HisKA"/>
    <property type="match status" value="2"/>
</dbReference>
<organism evidence="13 14">
    <name type="scientific">Pedobacter westerhofensis</name>
    <dbReference type="NCBI Taxonomy" id="425512"/>
    <lineage>
        <taxon>Bacteria</taxon>
        <taxon>Pseudomonadati</taxon>
        <taxon>Bacteroidota</taxon>
        <taxon>Sphingobacteriia</taxon>
        <taxon>Sphingobacteriales</taxon>
        <taxon>Sphingobacteriaceae</taxon>
        <taxon>Pedobacter</taxon>
    </lineage>
</organism>
<dbReference type="PANTHER" id="PTHR43547:SF2">
    <property type="entry name" value="HYBRID SIGNAL TRANSDUCTION HISTIDINE KINASE C"/>
    <property type="match status" value="1"/>
</dbReference>
<feature type="domain" description="PAC" evidence="12">
    <location>
        <begin position="958"/>
        <end position="1011"/>
    </location>
</feature>
<evidence type="ECO:0000259" key="12">
    <source>
        <dbReference type="PROSITE" id="PS50113"/>
    </source>
</evidence>
<dbReference type="Gene3D" id="2.10.70.100">
    <property type="match status" value="1"/>
</dbReference>
<keyword evidence="7" id="KW-0067">ATP-binding</keyword>
<dbReference type="PROSITE" id="PS50109">
    <property type="entry name" value="HIS_KIN"/>
    <property type="match status" value="2"/>
</dbReference>
<dbReference type="Gene3D" id="3.30.565.10">
    <property type="entry name" value="Histidine kinase-like ATPase, C-terminal domain"/>
    <property type="match status" value="2"/>
</dbReference>
<dbReference type="Pfam" id="PF08447">
    <property type="entry name" value="PAS_3"/>
    <property type="match status" value="1"/>
</dbReference>
<evidence type="ECO:0000256" key="4">
    <source>
        <dbReference type="ARBA" id="ARBA00022679"/>
    </source>
</evidence>
<evidence type="ECO:0000256" key="2">
    <source>
        <dbReference type="ARBA" id="ARBA00012438"/>
    </source>
</evidence>
<feature type="domain" description="Histidine kinase" evidence="10">
    <location>
        <begin position="1015"/>
        <end position="1230"/>
    </location>
</feature>
<dbReference type="OrthoDB" id="741455at2"/>
<evidence type="ECO:0000256" key="7">
    <source>
        <dbReference type="ARBA" id="ARBA00022840"/>
    </source>
</evidence>
<dbReference type="SUPFAM" id="SSF55785">
    <property type="entry name" value="PYP-like sensor domain (PAS domain)"/>
    <property type="match status" value="2"/>
</dbReference>
<dbReference type="InterPro" id="IPR005467">
    <property type="entry name" value="His_kinase_dom"/>
</dbReference>
<dbReference type="InterPro" id="IPR035965">
    <property type="entry name" value="PAS-like_dom_sf"/>
</dbReference>
<dbReference type="EC" id="2.7.13.3" evidence="2"/>
<sequence length="1230" mass="136963">MEQQNIANTEQFLSGGGEMGKLIRSMDWSKTALGPIEEWPQSLRTSVSLCLSSTFPILIAWGPETIQIYNDSYRPICGAKHPESMGQNFRICWETALPVVGDAFTRGQHGEGTYIKDQQMFLDRYGYIEETYMTFSFAPIRDESGGVGGIFHPITESTEKMLNARRTRVLREFGASLAKAKSVAEIGRVTAEKYDEYQYDLPFLMFYQIDYASGLAQLVSSAGIPESLPIPDHINIEDPANNWELQRVLKSGANTQINIDEWLGGQPIGPFAEIPTTAMVLPLRITGQPEIFGFMIAGVSACRELDPEYLSFYDLLANTHNTAVSSVYAYVQEQNRAEALAAIDRSKTAFFSNVSHEFRTPLTLMLGPLEDILDKDNLSDDVKEPLDTVYRNAVRLLKLVNNLLDYSRVEAGRAQAAYQEIDLPESTTDLASSFRSIIEKAGMELIVDCREINGVVYADRQMWEKIVLNLLSNAFKYTLEGSIRVSLQQEGNFVVLRLQDTGVGIPEKELPHMFERFHRIENSAGRTHEGTGIGLSLVHELVNLHGGDISVESIEGTGSTFTVKIPLGKAHLPQEQVLQKAKEIDSTALTGAFIKEAFTLLQDQLSHPDVQSANSPTTVHDITQSQETRILIVDDNADMRDYLQRLLDPYFTVVLAINGEDALAKIENINPDLVLSDIMMPVMDGTTMLKHVRANASSAHLPVIFLSARAGEEARIFGLEAGADDYLVKPFSAAELLTKVRAQIKISTARGMAEQQLRDLLMQAPVAIAIYRGKDHMVEMANERMLQYWGRSAEDTFNKPLLQAIPELKTQGFDRLMERLLQSGHRVTISEIPVFVDRHGSRDTVFTNLTLEPLKNADGVITGTMAVAADVTEQVIARKELEKTTDTLQLAMDAAGMGNWIAVSGTGILEISRQARVIHGLPADLEISVNDATMMIVPEHRDRVLASIKHAVDTRERFDEDYQIQPYNSGRRKWLNTTGKIELNNDGSVKAVIGTILDITEAKEDALRKDDFIGMVSHELKTPLTSLVGYSQILDLHARRTKDAFAKDKIDKVLIQVKKMNTMINGFLNVSRLESGKIQLNKHLFSMNTLIHETIEDLGVRTGTHQLSFLECPDTNILADRDKIGTVLSNLISNAVKYSPAAMQIVISCITKEQSVIISVTDEGMGIAPADLERLFDRYFRAENKQMEHISGFGIGLYLCAEIITRHEGRIWADSEVGKGSVFHFELPLE</sequence>
<dbReference type="SUPFAM" id="SSF47384">
    <property type="entry name" value="Homodimeric domain of signal transducing histidine kinase"/>
    <property type="match status" value="2"/>
</dbReference>
<evidence type="ECO:0000256" key="5">
    <source>
        <dbReference type="ARBA" id="ARBA00022741"/>
    </source>
</evidence>
<dbReference type="FunFam" id="3.30.565.10:FF:000037">
    <property type="entry name" value="Hybrid sensor histidine kinase/response regulator"/>
    <property type="match status" value="1"/>
</dbReference>
<evidence type="ECO:0000256" key="9">
    <source>
        <dbReference type="PROSITE-ProRule" id="PRU00169"/>
    </source>
</evidence>
<dbReference type="RefSeq" id="WP_142526740.1">
    <property type="nucleotide sequence ID" value="NZ_CBCSJO010000003.1"/>
</dbReference>
<dbReference type="EMBL" id="FXTN01000002">
    <property type="protein sequence ID" value="SMO42516.1"/>
    <property type="molecule type" value="Genomic_DNA"/>
</dbReference>
<dbReference type="InterPro" id="IPR036890">
    <property type="entry name" value="HATPase_C_sf"/>
</dbReference>
<keyword evidence="8" id="KW-0902">Two-component regulatory system</keyword>
<dbReference type="CDD" id="cd00082">
    <property type="entry name" value="HisKA"/>
    <property type="match status" value="2"/>
</dbReference>
<evidence type="ECO:0000259" key="11">
    <source>
        <dbReference type="PROSITE" id="PS50110"/>
    </source>
</evidence>
<proteinExistence type="predicted"/>
<evidence type="ECO:0000256" key="1">
    <source>
        <dbReference type="ARBA" id="ARBA00000085"/>
    </source>
</evidence>
<protein>
    <recommendedName>
        <fullName evidence="2">histidine kinase</fullName>
        <ecNumber evidence="2">2.7.13.3</ecNumber>
    </recommendedName>
</protein>
<feature type="modified residue" description="4-aspartylphosphate" evidence="9">
    <location>
        <position position="677"/>
    </location>
</feature>
<dbReference type="InterPro" id="IPR000700">
    <property type="entry name" value="PAS-assoc_C"/>
</dbReference>
<dbReference type="InterPro" id="IPR004358">
    <property type="entry name" value="Sig_transdc_His_kin-like_C"/>
</dbReference>
<dbReference type="NCBIfam" id="TIGR00229">
    <property type="entry name" value="sensory_box"/>
    <property type="match status" value="2"/>
</dbReference>
<keyword evidence="14" id="KW-1185">Reference proteome</keyword>
<dbReference type="FunFam" id="1.10.287.130:FF:000045">
    <property type="entry name" value="Two-component system sensor histidine kinase/response regulator"/>
    <property type="match status" value="1"/>
</dbReference>
<dbReference type="AlphaFoldDB" id="A0A521B631"/>
<dbReference type="PROSITE" id="PS50113">
    <property type="entry name" value="PAC"/>
    <property type="match status" value="2"/>
</dbReference>
<keyword evidence="4" id="KW-0808">Transferase</keyword>
<evidence type="ECO:0000256" key="3">
    <source>
        <dbReference type="ARBA" id="ARBA00022553"/>
    </source>
</evidence>
<dbReference type="SMART" id="SM00387">
    <property type="entry name" value="HATPase_c"/>
    <property type="match status" value="2"/>
</dbReference>
<feature type="domain" description="PAC" evidence="12">
    <location>
        <begin position="828"/>
        <end position="883"/>
    </location>
</feature>
<keyword evidence="3 9" id="KW-0597">Phosphoprotein</keyword>
<comment type="catalytic activity">
    <reaction evidence="1">
        <text>ATP + protein L-histidine = ADP + protein N-phospho-L-histidine.</text>
        <dbReference type="EC" id="2.7.13.3"/>
    </reaction>
</comment>
<feature type="domain" description="Response regulatory" evidence="11">
    <location>
        <begin position="629"/>
        <end position="744"/>
    </location>
</feature>
<evidence type="ECO:0000313" key="13">
    <source>
        <dbReference type="EMBL" id="SMO42516.1"/>
    </source>
</evidence>
<dbReference type="CDD" id="cd17574">
    <property type="entry name" value="REC_OmpR"/>
    <property type="match status" value="1"/>
</dbReference>
<dbReference type="Gene3D" id="3.30.450.20">
    <property type="entry name" value="PAS domain"/>
    <property type="match status" value="3"/>
</dbReference>
<dbReference type="InterPro" id="IPR036097">
    <property type="entry name" value="HisK_dim/P_sf"/>
</dbReference>
<evidence type="ECO:0000313" key="14">
    <source>
        <dbReference type="Proteomes" id="UP000320300"/>
    </source>
</evidence>
<gene>
    <name evidence="13" type="ORF">SAMN06265348_10238</name>
</gene>
<evidence type="ECO:0000256" key="8">
    <source>
        <dbReference type="ARBA" id="ARBA00023012"/>
    </source>
</evidence>
<dbReference type="GO" id="GO:0005524">
    <property type="term" value="F:ATP binding"/>
    <property type="evidence" value="ECO:0007669"/>
    <property type="project" value="UniProtKB-KW"/>
</dbReference>
<dbReference type="CDD" id="cd16922">
    <property type="entry name" value="HATPase_EvgS-ArcB-TorS-like"/>
    <property type="match status" value="1"/>
</dbReference>
<reference evidence="13 14" key="1">
    <citation type="submission" date="2017-05" db="EMBL/GenBank/DDBJ databases">
        <authorList>
            <person name="Varghese N."/>
            <person name="Submissions S."/>
        </authorList>
    </citation>
    <scope>NUCLEOTIDE SEQUENCE [LARGE SCALE GENOMIC DNA]</scope>
    <source>
        <strain evidence="13 14">DSM 19036</strain>
    </source>
</reference>
<dbReference type="Pfam" id="PF08448">
    <property type="entry name" value="PAS_4"/>
    <property type="match status" value="1"/>
</dbReference>
<dbReference type="InterPro" id="IPR003661">
    <property type="entry name" value="HisK_dim/P_dom"/>
</dbReference>
<dbReference type="SUPFAM" id="SSF52172">
    <property type="entry name" value="CheY-like"/>
    <property type="match status" value="1"/>
</dbReference>
<dbReference type="Pfam" id="PF02518">
    <property type="entry name" value="HATPase_c"/>
    <property type="match status" value="2"/>
</dbReference>
<dbReference type="PANTHER" id="PTHR43547">
    <property type="entry name" value="TWO-COMPONENT HISTIDINE KINASE"/>
    <property type="match status" value="1"/>
</dbReference>
<dbReference type="SMART" id="SM00091">
    <property type="entry name" value="PAS"/>
    <property type="match status" value="2"/>
</dbReference>
<name>A0A521B631_9SPHI</name>
<dbReference type="SMART" id="SM00448">
    <property type="entry name" value="REC"/>
    <property type="match status" value="1"/>
</dbReference>
<dbReference type="InterPro" id="IPR001789">
    <property type="entry name" value="Sig_transdc_resp-reg_receiver"/>
</dbReference>
<dbReference type="InterPro" id="IPR013656">
    <property type="entry name" value="PAS_4"/>
</dbReference>
<dbReference type="FunFam" id="3.30.565.10:FF:000006">
    <property type="entry name" value="Sensor histidine kinase WalK"/>
    <property type="match status" value="1"/>
</dbReference>
<dbReference type="Gene3D" id="3.40.50.2300">
    <property type="match status" value="1"/>
</dbReference>
<dbReference type="PRINTS" id="PR00344">
    <property type="entry name" value="BCTRLSENSOR"/>
</dbReference>
<evidence type="ECO:0000259" key="10">
    <source>
        <dbReference type="PROSITE" id="PS50109"/>
    </source>
</evidence>
<accession>A0A521B631</accession>
<evidence type="ECO:0000256" key="6">
    <source>
        <dbReference type="ARBA" id="ARBA00022777"/>
    </source>
</evidence>
<dbReference type="Gene3D" id="1.10.287.130">
    <property type="match status" value="2"/>
</dbReference>
<keyword evidence="5" id="KW-0547">Nucleotide-binding</keyword>
<dbReference type="PROSITE" id="PS50110">
    <property type="entry name" value="RESPONSE_REGULATORY"/>
    <property type="match status" value="1"/>
</dbReference>
<dbReference type="SMART" id="SM00388">
    <property type="entry name" value="HisKA"/>
    <property type="match status" value="2"/>
</dbReference>
<dbReference type="SUPFAM" id="SSF55874">
    <property type="entry name" value="ATPase domain of HSP90 chaperone/DNA topoisomerase II/histidine kinase"/>
    <property type="match status" value="2"/>
</dbReference>
<dbReference type="GO" id="GO:0000155">
    <property type="term" value="F:phosphorelay sensor kinase activity"/>
    <property type="evidence" value="ECO:0007669"/>
    <property type="project" value="InterPro"/>
</dbReference>
<dbReference type="InterPro" id="IPR000014">
    <property type="entry name" value="PAS"/>
</dbReference>
<dbReference type="InterPro" id="IPR013655">
    <property type="entry name" value="PAS_fold_3"/>
</dbReference>
<keyword evidence="6" id="KW-0418">Kinase</keyword>
<dbReference type="InterPro" id="IPR011006">
    <property type="entry name" value="CheY-like_superfamily"/>
</dbReference>
<dbReference type="Proteomes" id="UP000320300">
    <property type="component" value="Unassembled WGS sequence"/>
</dbReference>
<dbReference type="InterPro" id="IPR003594">
    <property type="entry name" value="HATPase_dom"/>
</dbReference>
<dbReference type="Pfam" id="PF00072">
    <property type="entry name" value="Response_reg"/>
    <property type="match status" value="1"/>
</dbReference>
<feature type="domain" description="Histidine kinase" evidence="10">
    <location>
        <begin position="353"/>
        <end position="569"/>
    </location>
</feature>